<proteinExistence type="predicted"/>
<dbReference type="EMBL" id="SWLB01000005">
    <property type="protein sequence ID" value="KAF3338449.1"/>
    <property type="molecule type" value="Genomic_DNA"/>
</dbReference>
<dbReference type="Proteomes" id="UP000623129">
    <property type="component" value="Unassembled WGS sequence"/>
</dbReference>
<protein>
    <submittedName>
        <fullName evidence="2">Heat shock protein 70</fullName>
    </submittedName>
</protein>
<comment type="caution">
    <text evidence="2">The sequence shown here is derived from an EMBL/GenBank/DDBJ whole genome shotgun (WGS) entry which is preliminary data.</text>
</comment>
<reference evidence="2" key="1">
    <citation type="submission" date="2020-01" db="EMBL/GenBank/DDBJ databases">
        <title>Genome sequence of Kobresia littledalei, the first chromosome-level genome in the family Cyperaceae.</title>
        <authorList>
            <person name="Qu G."/>
        </authorList>
    </citation>
    <scope>NUCLEOTIDE SEQUENCE</scope>
    <source>
        <strain evidence="2">C.B.Clarke</strain>
        <tissue evidence="2">Leaf</tissue>
    </source>
</reference>
<evidence type="ECO:0000313" key="2">
    <source>
        <dbReference type="EMBL" id="KAF3338449.1"/>
    </source>
</evidence>
<accession>A0A833RQY1</accession>
<dbReference type="SUPFAM" id="SSF100934">
    <property type="entry name" value="Heat shock protein 70kD (HSP70), C-terminal subdomain"/>
    <property type="match status" value="1"/>
</dbReference>
<evidence type="ECO:0000256" key="1">
    <source>
        <dbReference type="SAM" id="Phobius"/>
    </source>
</evidence>
<dbReference type="Gene3D" id="1.20.1270.10">
    <property type="match status" value="1"/>
</dbReference>
<keyword evidence="1" id="KW-1133">Transmembrane helix</keyword>
<name>A0A833RQY1_9POAL</name>
<dbReference type="AlphaFoldDB" id="A0A833RQY1"/>
<keyword evidence="1" id="KW-0812">Transmembrane</keyword>
<keyword evidence="1" id="KW-0472">Membrane</keyword>
<gene>
    <name evidence="2" type="ORF">FCM35_KLT17286</name>
</gene>
<sequence length="216" mass="24215">MESHASPNDLNDQQVLPTNQLGENVAIEGEHHLRGPQHSPQTTEELIVTSRVRRNSQAQDHVVVNMDLIILDPQVQDSYLSIQGPVAFQVGLSSVVDLILGPNQSNPIWRLRLLAAFTLVVATMVAVLYLPENIHGVHATYWYEAKNSLERYAYRMKNSMKNKSITGTLPFTTKIGIENAIQETLSWVEDDPFPDVAESESRMDKLMSICAPIDHM</sequence>
<feature type="transmembrane region" description="Helical" evidence="1">
    <location>
        <begin position="111"/>
        <end position="130"/>
    </location>
</feature>
<dbReference type="InterPro" id="IPR029048">
    <property type="entry name" value="HSP70_C_sf"/>
</dbReference>
<evidence type="ECO:0000313" key="3">
    <source>
        <dbReference type="Proteomes" id="UP000623129"/>
    </source>
</evidence>
<organism evidence="2 3">
    <name type="scientific">Carex littledalei</name>
    <dbReference type="NCBI Taxonomy" id="544730"/>
    <lineage>
        <taxon>Eukaryota</taxon>
        <taxon>Viridiplantae</taxon>
        <taxon>Streptophyta</taxon>
        <taxon>Embryophyta</taxon>
        <taxon>Tracheophyta</taxon>
        <taxon>Spermatophyta</taxon>
        <taxon>Magnoliopsida</taxon>
        <taxon>Liliopsida</taxon>
        <taxon>Poales</taxon>
        <taxon>Cyperaceae</taxon>
        <taxon>Cyperoideae</taxon>
        <taxon>Cariceae</taxon>
        <taxon>Carex</taxon>
        <taxon>Carex subgen. Euthyceras</taxon>
    </lineage>
</organism>
<keyword evidence="3" id="KW-1185">Reference proteome</keyword>
<keyword evidence="2" id="KW-0346">Stress response</keyword>